<dbReference type="Gene3D" id="3.20.20.70">
    <property type="entry name" value="Aldolase class I"/>
    <property type="match status" value="1"/>
</dbReference>
<dbReference type="PANTHER" id="PTHR43053:SF3">
    <property type="entry name" value="ALPHA-GALACTOSIDASE C-RELATED"/>
    <property type="match status" value="1"/>
</dbReference>
<sequence>MKKNLLIYFLAITLGHQTVYGQIPDFPDGADVHHWIEKHFAQGKIPPFSFIYGGKSSVSFIKNWKFSKEKLSPVHPHADVTVFTYSEPSGGLSVKCTLTRFTDFPAVEWVLHFSNQSAKNSPVIEKTCAIDYSFAGREAGNFVLHHSKGSNAEVNDFQPFDEPMQVGKNRYLTPWGGRSSDDTAFPFFNIEMPGRQGIVVAVGWTGKWFADVVQKDEKSVSLKSGMENMHLSLYTKEEIRTPKICLLFWEGEDQMTGHNQFRRFILAHHTRKINGRNPELPLSVSFELDGAPFPCTVHTCLTEAAAVAHIKRYQQFKFTPELFWIDAGWYTGCGWDKANGEWPQNVGNWTVDKERFPNGLKPVSDAAHAAGAKFMLWFEPERVYKGTQIYNDHPKWLQSLPGSDSYLYDLGNPDARLWLTDYLTDFLRKEGVDYYRQDFNFDPMPYWKNQDTPDRVGMAEAKYIEGLYAFWDSLLVRFPDMIIDNCASGGRRIDLETTSRSTPLWRSDLEQNSTGNQNHTYGLNLYLPLHGTALNKTGQYYVRSSLGSNAVITWSVDGNNNETIQTYQQYIAEFKRLRPYFYGDYYPLTVAHKRYMNNNSWLAYQLNRPENKDGLVMAFRRDRFTDDSMIIKLNGLVSEAQYELFYEDSGVGVVKSGQELNDGIEIKILDKPGSLLISYRLIEK</sequence>
<feature type="active site" description="Proton donor" evidence="4">
    <location>
        <position position="508"/>
    </location>
</feature>
<dbReference type="GO" id="GO:0016052">
    <property type="term" value="P:carbohydrate catabolic process"/>
    <property type="evidence" value="ECO:0007669"/>
    <property type="project" value="InterPro"/>
</dbReference>
<keyword evidence="6" id="KW-1185">Reference proteome</keyword>
<evidence type="ECO:0000313" key="5">
    <source>
        <dbReference type="EMBL" id="CAG4997236.1"/>
    </source>
</evidence>
<dbReference type="EC" id="3.2.1.22" evidence="3"/>
<dbReference type="PRINTS" id="PR00743">
    <property type="entry name" value="GLHYDRLASE36"/>
</dbReference>
<dbReference type="InterPro" id="IPR013785">
    <property type="entry name" value="Aldolase_TIM"/>
</dbReference>
<dbReference type="InterPro" id="IPR038417">
    <property type="entry name" value="Alpga-gal_N_sf"/>
</dbReference>
<keyword evidence="1 3" id="KW-0378">Hydrolase</keyword>
<feature type="active site" description="Nucleophile" evidence="4">
    <location>
        <position position="438"/>
    </location>
</feature>
<reference evidence="5" key="1">
    <citation type="submission" date="2021-04" db="EMBL/GenBank/DDBJ databases">
        <authorList>
            <person name="Rodrigo-Torres L."/>
            <person name="Arahal R. D."/>
            <person name="Lucena T."/>
        </authorList>
    </citation>
    <scope>NUCLEOTIDE SEQUENCE</scope>
    <source>
        <strain evidence="5">CECT 9275</strain>
    </source>
</reference>
<dbReference type="RefSeq" id="WP_215238435.1">
    <property type="nucleotide sequence ID" value="NZ_CAJRAF010000002.1"/>
</dbReference>
<dbReference type="Gene3D" id="2.70.98.60">
    <property type="entry name" value="alpha-galactosidase from lactobacil brevis"/>
    <property type="match status" value="1"/>
</dbReference>
<keyword evidence="2 3" id="KW-0326">Glycosidase</keyword>
<comment type="similarity">
    <text evidence="3">Belongs to the glycosyl hydrolase.</text>
</comment>
<dbReference type="GO" id="GO:0004557">
    <property type="term" value="F:alpha-galactosidase activity"/>
    <property type="evidence" value="ECO:0007669"/>
    <property type="project" value="UniProtKB-UniRule"/>
</dbReference>
<comment type="catalytic activity">
    <reaction evidence="3">
        <text>Hydrolysis of terminal, non-reducing alpha-D-galactose residues in alpha-D-galactosides, including galactose oligosaccharides, galactomannans and galactolipids.</text>
        <dbReference type="EC" id="3.2.1.22"/>
    </reaction>
</comment>
<evidence type="ECO:0000256" key="4">
    <source>
        <dbReference type="PIRSR" id="PIRSR005536-1"/>
    </source>
</evidence>
<dbReference type="Proteomes" id="UP000680038">
    <property type="component" value="Unassembled WGS sequence"/>
</dbReference>
<dbReference type="InterPro" id="IPR050985">
    <property type="entry name" value="Alpha-glycosidase_related"/>
</dbReference>
<evidence type="ECO:0000313" key="6">
    <source>
        <dbReference type="Proteomes" id="UP000680038"/>
    </source>
</evidence>
<protein>
    <recommendedName>
        <fullName evidence="3">Alpha-galactosidase</fullName>
        <ecNumber evidence="3">3.2.1.22</ecNumber>
    </recommendedName>
</protein>
<dbReference type="PANTHER" id="PTHR43053">
    <property type="entry name" value="GLYCOSIDASE FAMILY 31"/>
    <property type="match status" value="1"/>
</dbReference>
<dbReference type="AlphaFoldDB" id="A0A916J9Y1"/>
<gene>
    <name evidence="5" type="ORF">DYBT9275_01721</name>
</gene>
<proteinExistence type="inferred from homology"/>
<dbReference type="EMBL" id="CAJRAF010000002">
    <property type="protein sequence ID" value="CAG4997236.1"/>
    <property type="molecule type" value="Genomic_DNA"/>
</dbReference>
<evidence type="ECO:0000256" key="2">
    <source>
        <dbReference type="ARBA" id="ARBA00023295"/>
    </source>
</evidence>
<comment type="caution">
    <text evidence="5">The sequence shown here is derived from an EMBL/GenBank/DDBJ whole genome shotgun (WGS) entry which is preliminary data.</text>
</comment>
<dbReference type="InterPro" id="IPR002252">
    <property type="entry name" value="Glyco_hydro_36"/>
</dbReference>
<evidence type="ECO:0000256" key="3">
    <source>
        <dbReference type="PIRNR" id="PIRNR005536"/>
    </source>
</evidence>
<dbReference type="Pfam" id="PF02065">
    <property type="entry name" value="Melibiase"/>
    <property type="match status" value="1"/>
</dbReference>
<name>A0A916J9Y1_9BACT</name>
<dbReference type="CDD" id="cd14791">
    <property type="entry name" value="GH36"/>
    <property type="match status" value="1"/>
</dbReference>
<dbReference type="SUPFAM" id="SSF51445">
    <property type="entry name" value="(Trans)glycosidases"/>
    <property type="match status" value="1"/>
</dbReference>
<organism evidence="5 6">
    <name type="scientific">Dyadobacter helix</name>
    <dbReference type="NCBI Taxonomy" id="2822344"/>
    <lineage>
        <taxon>Bacteria</taxon>
        <taxon>Pseudomonadati</taxon>
        <taxon>Bacteroidota</taxon>
        <taxon>Cytophagia</taxon>
        <taxon>Cytophagales</taxon>
        <taxon>Spirosomataceae</taxon>
        <taxon>Dyadobacter</taxon>
    </lineage>
</organism>
<dbReference type="PIRSF" id="PIRSF005536">
    <property type="entry name" value="Agal"/>
    <property type="match status" value="1"/>
</dbReference>
<accession>A0A916J9Y1</accession>
<evidence type="ECO:0000256" key="1">
    <source>
        <dbReference type="ARBA" id="ARBA00022801"/>
    </source>
</evidence>
<dbReference type="InterPro" id="IPR017853">
    <property type="entry name" value="GH"/>
</dbReference>